<organism evidence="2 3">
    <name type="scientific">Syntrophus gentianae</name>
    <dbReference type="NCBI Taxonomy" id="43775"/>
    <lineage>
        <taxon>Bacteria</taxon>
        <taxon>Pseudomonadati</taxon>
        <taxon>Thermodesulfobacteriota</taxon>
        <taxon>Syntrophia</taxon>
        <taxon>Syntrophales</taxon>
        <taxon>Syntrophaceae</taxon>
        <taxon>Syntrophus</taxon>
    </lineage>
</organism>
<accession>A0A1H8AV84</accession>
<dbReference type="OrthoDB" id="581602at2"/>
<evidence type="ECO:0000313" key="3">
    <source>
        <dbReference type="Proteomes" id="UP000198744"/>
    </source>
</evidence>
<dbReference type="STRING" id="43775.SAMN04489760_14117"/>
<dbReference type="GO" id="GO:0030151">
    <property type="term" value="F:molybdenum ion binding"/>
    <property type="evidence" value="ECO:0007669"/>
    <property type="project" value="InterPro"/>
</dbReference>
<evidence type="ECO:0000259" key="1">
    <source>
        <dbReference type="Pfam" id="PF00696"/>
    </source>
</evidence>
<evidence type="ECO:0000313" key="2">
    <source>
        <dbReference type="EMBL" id="SEM74473.1"/>
    </source>
</evidence>
<dbReference type="AlphaFoldDB" id="A0A1H8AV84"/>
<dbReference type="EMBL" id="FOBS01000041">
    <property type="protein sequence ID" value="SEM74473.1"/>
    <property type="molecule type" value="Genomic_DNA"/>
</dbReference>
<reference evidence="2 3" key="1">
    <citation type="submission" date="2016-10" db="EMBL/GenBank/DDBJ databases">
        <authorList>
            <person name="de Groot N.N."/>
        </authorList>
    </citation>
    <scope>NUCLEOTIDE SEQUENCE [LARGE SCALE GENOMIC DNA]</scope>
    <source>
        <strain evidence="2 3">DSM 8423</strain>
    </source>
</reference>
<dbReference type="InterPro" id="IPR030669">
    <property type="entry name" value="MoSto_subunit_alpha/beta"/>
</dbReference>
<feature type="domain" description="Aspartate/glutamate/uridylate kinase" evidence="1">
    <location>
        <begin position="45"/>
        <end position="243"/>
    </location>
</feature>
<dbReference type="InterPro" id="IPR036393">
    <property type="entry name" value="AceGlu_kinase-like_sf"/>
</dbReference>
<proteinExistence type="predicted"/>
<keyword evidence="3" id="KW-1185">Reference proteome</keyword>
<dbReference type="SUPFAM" id="SSF53633">
    <property type="entry name" value="Carbamate kinase-like"/>
    <property type="match status" value="1"/>
</dbReference>
<protein>
    <submittedName>
        <fullName evidence="2">Molybdenum storage protein</fullName>
    </submittedName>
</protein>
<dbReference type="Pfam" id="PF00696">
    <property type="entry name" value="AA_kinase"/>
    <property type="match status" value="1"/>
</dbReference>
<sequence length="276" mass="30399">MGLWRERDGRRLHVKSKLMGESLVSRSFMESLDVAPQRRLFPDVNVIKIGGQSICDRGVKALPPIIEEIVANKKDHKMLLTTGGGTRSRHIYSIGLELGMPTGIIAKFGSSISEQNALLVSTLLSSEGGIKIGHDEVIKLSTYFAQGCIPVMHGMPPYDYFAIQEKGWRIPVHRTDVGTIILADLIGARSCIYIKDEDGLYTDDPKKNSDAQFISEISASELLARDFDDLIVERPCLEILQNSEVLNSIQIVNGQQKGNISRALNGEPVGTIIRKG</sequence>
<dbReference type="InterPro" id="IPR001048">
    <property type="entry name" value="Asp/Glu/Uridylate_kinase"/>
</dbReference>
<dbReference type="RefSeq" id="WP_093884784.1">
    <property type="nucleotide sequence ID" value="NZ_FOBS01000041.1"/>
</dbReference>
<dbReference type="Proteomes" id="UP000198744">
    <property type="component" value="Unassembled WGS sequence"/>
</dbReference>
<name>A0A1H8AV84_9BACT</name>
<dbReference type="PIRSF" id="PIRSF039097">
    <property type="entry name" value="MoSto_subunit"/>
    <property type="match status" value="1"/>
</dbReference>
<dbReference type="Gene3D" id="3.40.1160.10">
    <property type="entry name" value="Acetylglutamate kinase-like"/>
    <property type="match status" value="1"/>
</dbReference>
<dbReference type="GO" id="GO:0005737">
    <property type="term" value="C:cytoplasm"/>
    <property type="evidence" value="ECO:0007669"/>
    <property type="project" value="InterPro"/>
</dbReference>
<gene>
    <name evidence="2" type="ORF">SAMN04489760_14117</name>
</gene>
<dbReference type="CDD" id="cd04255">
    <property type="entry name" value="AAK_UMPK-MosAB"/>
    <property type="match status" value="1"/>
</dbReference>